<dbReference type="InterPro" id="IPR011041">
    <property type="entry name" value="Quinoprot_gluc/sorb_DH_b-prop"/>
</dbReference>
<dbReference type="Gene3D" id="2.60.40.10">
    <property type="entry name" value="Immunoglobulins"/>
    <property type="match status" value="1"/>
</dbReference>
<sequence length="1136" mass="125621">MRKHLLIFLITVLMLTGISCSNKRDTPPRILVFSKTMGYRHNSIGSGITALQKIAEEKGYSIDTTENADRFTEEELEKYSAVVFLNTTGNTLDARQEAAFERYIQAGGGFVGVHAATDTEYDWKWYGRLVGAYFESHPPGLYKARFEVVNRSFGATSHFKAKSWVKEDEMYNFKEVQANNTVLLKVDESSYQGGNMQGDHPMSWYKEFDGGRSFYTALGHTESSYTNPEFLAHLTGGLEYAIGENKKLDYSKSRTAFPPDADRFTKRVLHEGQFFEPTEMALLPGGEVLIAQRRGEIMRYDPETRELTELAKLSVYSKSLENPNVNVEEGLMGLQRDPDYIENHWIYVFYSPAGAESVNRLSRFQYKEGNFDLDTEQVILDVGSDREVCCHTGGSIAFGPDGLLYLSTGDNSTPFDEPNAPYVNNGYAPLNDLPGKSPYDARRSSGNTNDLRGKILRIRVEEDGSYSIPKGNLFAQGNPKARPEIYTMGHRNPYRISVDPVNGFVYWGEVGPDAPNDNLAARGPRGYDEINQAQAPGNFGWPLFIGNNKPYVAYDYSNGESGEAYNVSAPKNTSRNNTGLQDLPAAQPAMIYYPYAASGDFPQLENGARNAMAGPVFYSKVYPNSTSLPDYFDGKLLVYDWMRGWVFTVHFFEDGSFKKMEPFAPQINVNGLIDMELDENGQLYFLEYGNGWFSQNDDSALSVIDFYGGNRPPVVDDFSLSKSSGLAPLTVGIRASASDREEDALAYSVDFGDGTSAEAIALPIEHTYTKAGVYTVNLTVTDEPGDQVSVTQEVIVGNSLPEVSIEVVEGNSQFALPGKALRYKVNIADAEDSASGLNDAFVSLDYFESPDEVQQNLGHQEMKVEELGKQLTQELDCKTCHKVQEASIGPSYLKIAEKYKDQENAGDYLLAKIKQGGAGVWGPVAMPAHPNLSQAELRQMVSYIESLSGKAQEERSSLPLEGKLSLDPGQPYAVLKASYTDKGAEGAPSLSSSAELVLKPARIPVADFEAVEGFSYMEFDGAPMYLLPTEEGSFELKQIDLTGVKKIQVMLAWQNNLSKAVTLNMIAQNAAGIDMGSAVTMKPEEVKGRPSGFIEFELPDALRIDKRDMKWTFKNDQSEVQGPVQAVVLQIILVGE</sequence>
<dbReference type="Pfam" id="PF18911">
    <property type="entry name" value="PKD_4"/>
    <property type="match status" value="1"/>
</dbReference>
<evidence type="ECO:0000256" key="5">
    <source>
        <dbReference type="ARBA" id="ARBA00023004"/>
    </source>
</evidence>
<dbReference type="InterPro" id="IPR029062">
    <property type="entry name" value="Class_I_gatase-like"/>
</dbReference>
<dbReference type="SUPFAM" id="SSF50952">
    <property type="entry name" value="Soluble quinoprotein glucose dehydrogenase"/>
    <property type="match status" value="1"/>
</dbReference>
<dbReference type="AlphaFoldDB" id="A0A2S7T9X8"/>
<dbReference type="PROSITE" id="PS51257">
    <property type="entry name" value="PROKAR_LIPOPROTEIN"/>
    <property type="match status" value="1"/>
</dbReference>
<dbReference type="GO" id="GO:0009055">
    <property type="term" value="F:electron transfer activity"/>
    <property type="evidence" value="ECO:0007669"/>
    <property type="project" value="InterPro"/>
</dbReference>
<evidence type="ECO:0000259" key="8">
    <source>
        <dbReference type="PROSITE" id="PS51007"/>
    </source>
</evidence>
<organism evidence="9 10">
    <name type="scientific">Aureicoccus marinus</name>
    <dbReference type="NCBI Taxonomy" id="754435"/>
    <lineage>
        <taxon>Bacteria</taxon>
        <taxon>Pseudomonadati</taxon>
        <taxon>Bacteroidota</taxon>
        <taxon>Flavobacteriia</taxon>
        <taxon>Flavobacteriales</taxon>
        <taxon>Flavobacteriaceae</taxon>
        <taxon>Aureicoccus</taxon>
    </lineage>
</organism>
<dbReference type="GO" id="GO:0020037">
    <property type="term" value="F:heme binding"/>
    <property type="evidence" value="ECO:0007669"/>
    <property type="project" value="InterPro"/>
</dbReference>
<dbReference type="PROSITE" id="PS50093">
    <property type="entry name" value="PKD"/>
    <property type="match status" value="1"/>
</dbReference>
<evidence type="ECO:0000256" key="2">
    <source>
        <dbReference type="ARBA" id="ARBA00022617"/>
    </source>
</evidence>
<comment type="caution">
    <text evidence="9">The sequence shown here is derived from an EMBL/GenBank/DDBJ whole genome shotgun (WGS) entry which is preliminary data.</text>
</comment>
<dbReference type="PANTHER" id="PTHR40469:SF2">
    <property type="entry name" value="GALACTOSE-BINDING DOMAIN-LIKE SUPERFAMILY PROTEIN"/>
    <property type="match status" value="1"/>
</dbReference>
<dbReference type="Gene3D" id="1.10.760.10">
    <property type="entry name" value="Cytochrome c-like domain"/>
    <property type="match status" value="1"/>
</dbReference>
<gene>
    <name evidence="9" type="ORF">BST99_02595</name>
</gene>
<dbReference type="InterPro" id="IPR012938">
    <property type="entry name" value="Glc/Sorbosone_DH"/>
</dbReference>
<evidence type="ECO:0000259" key="7">
    <source>
        <dbReference type="PROSITE" id="PS50093"/>
    </source>
</evidence>
<feature type="binding site" description="covalent" evidence="6">
    <location>
        <position position="926"/>
    </location>
    <ligand>
        <name>heme c</name>
        <dbReference type="ChEBI" id="CHEBI:61717"/>
    </ligand>
</feature>
<dbReference type="Pfam" id="PF06283">
    <property type="entry name" value="ThuA"/>
    <property type="match status" value="1"/>
</dbReference>
<dbReference type="Gene3D" id="2.120.10.30">
    <property type="entry name" value="TolB, C-terminal domain"/>
    <property type="match status" value="1"/>
</dbReference>
<dbReference type="RefSeq" id="WP_105002408.1">
    <property type="nucleotide sequence ID" value="NZ_MQVX01000001.1"/>
</dbReference>
<feature type="domain" description="Cytochrome c" evidence="8">
    <location>
        <begin position="863"/>
        <end position="948"/>
    </location>
</feature>
<dbReference type="GO" id="GO:0005506">
    <property type="term" value="F:iron ion binding"/>
    <property type="evidence" value="ECO:0007669"/>
    <property type="project" value="InterPro"/>
</dbReference>
<dbReference type="PANTHER" id="PTHR40469">
    <property type="entry name" value="SECRETED GLYCOSYL HYDROLASE"/>
    <property type="match status" value="1"/>
</dbReference>
<evidence type="ECO:0000256" key="3">
    <source>
        <dbReference type="ARBA" id="ARBA00022723"/>
    </source>
</evidence>
<evidence type="ECO:0000256" key="4">
    <source>
        <dbReference type="ARBA" id="ARBA00022982"/>
    </source>
</evidence>
<protein>
    <submittedName>
        <fullName evidence="9">Crp/Fnr family transcriptional regulator</fullName>
    </submittedName>
</protein>
<evidence type="ECO:0000313" key="10">
    <source>
        <dbReference type="Proteomes" id="UP000239366"/>
    </source>
</evidence>
<dbReference type="EMBL" id="MQVX01000001">
    <property type="protein sequence ID" value="PQJ16749.1"/>
    <property type="molecule type" value="Genomic_DNA"/>
</dbReference>
<name>A0A2S7T9X8_9FLAO</name>
<dbReference type="InterPro" id="IPR009056">
    <property type="entry name" value="Cyt_c-like_dom"/>
</dbReference>
<feature type="domain" description="PKD" evidence="7">
    <location>
        <begin position="714"/>
        <end position="796"/>
    </location>
</feature>
<dbReference type="InterPro" id="IPR035986">
    <property type="entry name" value="PKD_dom_sf"/>
</dbReference>
<dbReference type="Proteomes" id="UP000239366">
    <property type="component" value="Unassembled WGS sequence"/>
</dbReference>
<reference evidence="10" key="1">
    <citation type="submission" date="2016-11" db="EMBL/GenBank/DDBJ databases">
        <title>Trade-off between light-utilization and light-protection in marine flavobacteria.</title>
        <authorList>
            <person name="Kumagai Y."/>
            <person name="Yoshizawa S."/>
            <person name="Kogure K."/>
        </authorList>
    </citation>
    <scope>NUCLEOTIDE SEQUENCE [LARGE SCALE GENOMIC DNA]</scope>
    <source>
        <strain evidence="10">SG-18</strain>
    </source>
</reference>
<dbReference type="Pfam" id="PF07995">
    <property type="entry name" value="GSDH"/>
    <property type="match status" value="1"/>
</dbReference>
<comment type="PTM">
    <text evidence="6">Binds 1 heme c group covalently per subunit.</text>
</comment>
<accession>A0A2S7T9X8</accession>
<dbReference type="SMART" id="SM00089">
    <property type="entry name" value="PKD"/>
    <property type="match status" value="1"/>
</dbReference>
<feature type="binding site" description="covalent" evidence="6">
    <location>
        <position position="877"/>
    </location>
    <ligand>
        <name>heme c</name>
        <dbReference type="ChEBI" id="CHEBI:61717"/>
    </ligand>
</feature>
<evidence type="ECO:0000256" key="6">
    <source>
        <dbReference type="PIRSR" id="PIRSR602324-1"/>
    </source>
</evidence>
<feature type="binding site" description="covalent" evidence="6">
    <location>
        <position position="881"/>
    </location>
    <ligand>
        <name>heme c</name>
        <dbReference type="ChEBI" id="CHEBI:61717"/>
    </ligand>
</feature>
<dbReference type="InterPro" id="IPR002324">
    <property type="entry name" value="Cyt_c_ID"/>
</dbReference>
<proteinExistence type="predicted"/>
<keyword evidence="4" id="KW-0249">Electron transport</keyword>
<dbReference type="PROSITE" id="PS51007">
    <property type="entry name" value="CYTC"/>
    <property type="match status" value="1"/>
</dbReference>
<dbReference type="SUPFAM" id="SSF52317">
    <property type="entry name" value="Class I glutamine amidotransferase-like"/>
    <property type="match status" value="1"/>
</dbReference>
<dbReference type="PRINTS" id="PR00606">
    <property type="entry name" value="CYTCHROMECID"/>
</dbReference>
<keyword evidence="3 6" id="KW-0479">Metal-binding</keyword>
<dbReference type="OrthoDB" id="9816308at2"/>
<evidence type="ECO:0000313" key="9">
    <source>
        <dbReference type="EMBL" id="PQJ16749.1"/>
    </source>
</evidence>
<dbReference type="CDD" id="cd00146">
    <property type="entry name" value="PKD"/>
    <property type="match status" value="1"/>
</dbReference>
<dbReference type="InterPro" id="IPR013783">
    <property type="entry name" value="Ig-like_fold"/>
</dbReference>
<keyword evidence="2 6" id="KW-0349">Heme</keyword>
<keyword evidence="10" id="KW-1185">Reference proteome</keyword>
<dbReference type="InterPro" id="IPR029010">
    <property type="entry name" value="ThuA-like"/>
</dbReference>
<keyword evidence="1" id="KW-0813">Transport</keyword>
<keyword evidence="5 6" id="KW-0408">Iron</keyword>
<dbReference type="InterPro" id="IPR022409">
    <property type="entry name" value="PKD/Chitinase_dom"/>
</dbReference>
<dbReference type="Gene3D" id="3.40.50.880">
    <property type="match status" value="1"/>
</dbReference>
<dbReference type="SUPFAM" id="SSF49299">
    <property type="entry name" value="PKD domain"/>
    <property type="match status" value="1"/>
</dbReference>
<dbReference type="InterPro" id="IPR000601">
    <property type="entry name" value="PKD_dom"/>
</dbReference>
<dbReference type="InterPro" id="IPR036909">
    <property type="entry name" value="Cyt_c-like_dom_sf"/>
</dbReference>
<dbReference type="InterPro" id="IPR011042">
    <property type="entry name" value="6-blade_b-propeller_TolB-like"/>
</dbReference>
<evidence type="ECO:0000256" key="1">
    <source>
        <dbReference type="ARBA" id="ARBA00022448"/>
    </source>
</evidence>
<dbReference type="Pfam" id="PF00034">
    <property type="entry name" value="Cytochrom_C"/>
    <property type="match status" value="1"/>
</dbReference>
<dbReference type="SUPFAM" id="SSF46626">
    <property type="entry name" value="Cytochrome c"/>
    <property type="match status" value="1"/>
</dbReference>